<sequence length="127" mass="14820">MAESLILFIKLSRLFFSKASNRRLNRERLPRSTKISSNQLEALADSATYSAFDLDELHDNLLSIPSPRDFSTRNLTTRAQHYKTRLESAMFLIILYFPPEDFRGQDPNKAWFLDWYTASNQTISRIV</sequence>
<evidence type="ECO:0000313" key="2">
    <source>
        <dbReference type="Proteomes" id="UP001060170"/>
    </source>
</evidence>
<reference evidence="2" key="1">
    <citation type="journal article" date="2018" name="BMC Genomics">
        <title>Genomic insights into host adaptation between the wheat stripe rust pathogen (Puccinia striiformis f. sp. tritici) and the barley stripe rust pathogen (Puccinia striiformis f. sp. hordei).</title>
        <authorList>
            <person name="Xia C."/>
            <person name="Wang M."/>
            <person name="Yin C."/>
            <person name="Cornejo O.E."/>
            <person name="Hulbert S.H."/>
            <person name="Chen X."/>
        </authorList>
    </citation>
    <scope>NUCLEOTIDE SEQUENCE [LARGE SCALE GENOMIC DNA]</scope>
    <source>
        <strain evidence="2">93-210</strain>
    </source>
</reference>
<reference evidence="1 2" key="3">
    <citation type="journal article" date="2022" name="Microbiol. Spectr.">
        <title>Folding features and dynamics of 3D genome architecture in plant fungal pathogens.</title>
        <authorList>
            <person name="Xia C."/>
        </authorList>
    </citation>
    <scope>NUCLEOTIDE SEQUENCE [LARGE SCALE GENOMIC DNA]</scope>
    <source>
        <strain evidence="1 2">93-210</strain>
    </source>
</reference>
<evidence type="ECO:0000313" key="1">
    <source>
        <dbReference type="EMBL" id="KAI7944033.1"/>
    </source>
</evidence>
<reference evidence="2" key="2">
    <citation type="journal article" date="2018" name="Mol. Plant Microbe Interact.">
        <title>Genome sequence resources for the wheat stripe rust pathogen (Puccinia striiformis f. sp. tritici) and the barley stripe rust pathogen (Puccinia striiformis f. sp. hordei).</title>
        <authorList>
            <person name="Xia C."/>
            <person name="Wang M."/>
            <person name="Yin C."/>
            <person name="Cornejo O.E."/>
            <person name="Hulbert S.H."/>
            <person name="Chen X."/>
        </authorList>
    </citation>
    <scope>NUCLEOTIDE SEQUENCE [LARGE SCALE GENOMIC DNA]</scope>
    <source>
        <strain evidence="2">93-210</strain>
    </source>
</reference>
<comment type="caution">
    <text evidence="1">The sequence shown here is derived from an EMBL/GenBank/DDBJ whole genome shotgun (WGS) entry which is preliminary data.</text>
</comment>
<keyword evidence="2" id="KW-1185">Reference proteome</keyword>
<dbReference type="EMBL" id="CM045875">
    <property type="protein sequence ID" value="KAI7944033.1"/>
    <property type="molecule type" value="Genomic_DNA"/>
</dbReference>
<dbReference type="Proteomes" id="UP001060170">
    <property type="component" value="Chromosome 11"/>
</dbReference>
<gene>
    <name evidence="1" type="ORF">MJO28_011561</name>
</gene>
<protein>
    <submittedName>
        <fullName evidence="1">Uncharacterized protein</fullName>
    </submittedName>
</protein>
<organism evidence="1 2">
    <name type="scientific">Puccinia striiformis f. sp. tritici</name>
    <dbReference type="NCBI Taxonomy" id="168172"/>
    <lineage>
        <taxon>Eukaryota</taxon>
        <taxon>Fungi</taxon>
        <taxon>Dikarya</taxon>
        <taxon>Basidiomycota</taxon>
        <taxon>Pucciniomycotina</taxon>
        <taxon>Pucciniomycetes</taxon>
        <taxon>Pucciniales</taxon>
        <taxon>Pucciniaceae</taxon>
        <taxon>Puccinia</taxon>
    </lineage>
</organism>
<proteinExistence type="predicted"/>
<name>A0ACC0E5I4_9BASI</name>
<accession>A0ACC0E5I4</accession>